<evidence type="ECO:0000313" key="3">
    <source>
        <dbReference type="EMBL" id="RJX70018.1"/>
    </source>
</evidence>
<dbReference type="SUPFAM" id="SSF55073">
    <property type="entry name" value="Nucleotide cyclase"/>
    <property type="match status" value="1"/>
</dbReference>
<dbReference type="SMART" id="SM00267">
    <property type="entry name" value="GGDEF"/>
    <property type="match status" value="1"/>
</dbReference>
<dbReference type="CDD" id="cd01949">
    <property type="entry name" value="GGDEF"/>
    <property type="match status" value="1"/>
</dbReference>
<keyword evidence="1" id="KW-0812">Transmembrane</keyword>
<evidence type="ECO:0000313" key="4">
    <source>
        <dbReference type="Proteomes" id="UP000273252"/>
    </source>
</evidence>
<organism evidence="3 4">
    <name type="scientific">Vibrio sinensis</name>
    <dbReference type="NCBI Taxonomy" id="2302434"/>
    <lineage>
        <taxon>Bacteria</taxon>
        <taxon>Pseudomonadati</taxon>
        <taxon>Pseudomonadota</taxon>
        <taxon>Gammaproteobacteria</taxon>
        <taxon>Vibrionales</taxon>
        <taxon>Vibrionaceae</taxon>
        <taxon>Vibrio</taxon>
    </lineage>
</organism>
<dbReference type="NCBIfam" id="TIGR00254">
    <property type="entry name" value="GGDEF"/>
    <property type="match status" value="1"/>
</dbReference>
<proteinExistence type="predicted"/>
<dbReference type="Proteomes" id="UP000273252">
    <property type="component" value="Unassembled WGS sequence"/>
</dbReference>
<keyword evidence="1" id="KW-1133">Transmembrane helix</keyword>
<dbReference type="PANTHER" id="PTHR44757:SF2">
    <property type="entry name" value="BIOFILM ARCHITECTURE MAINTENANCE PROTEIN MBAA"/>
    <property type="match status" value="1"/>
</dbReference>
<evidence type="ECO:0000256" key="1">
    <source>
        <dbReference type="SAM" id="Phobius"/>
    </source>
</evidence>
<feature type="transmembrane region" description="Helical" evidence="1">
    <location>
        <begin position="12"/>
        <end position="32"/>
    </location>
</feature>
<dbReference type="InterPro" id="IPR000160">
    <property type="entry name" value="GGDEF_dom"/>
</dbReference>
<dbReference type="Gene3D" id="3.30.70.270">
    <property type="match status" value="1"/>
</dbReference>
<name>A0A3A6QDM7_9VIBR</name>
<dbReference type="OrthoDB" id="9805474at2"/>
<dbReference type="Pfam" id="PF00990">
    <property type="entry name" value="GGDEF"/>
    <property type="match status" value="1"/>
</dbReference>
<protein>
    <submittedName>
        <fullName evidence="3">GGDEF domain-containing protein</fullName>
    </submittedName>
</protein>
<gene>
    <name evidence="3" type="ORF">DZ860_14105</name>
</gene>
<comment type="caution">
    <text evidence="3">The sequence shown here is derived from an EMBL/GenBank/DDBJ whole genome shotgun (WGS) entry which is preliminary data.</text>
</comment>
<evidence type="ECO:0000259" key="2">
    <source>
        <dbReference type="PROSITE" id="PS50887"/>
    </source>
</evidence>
<dbReference type="RefSeq" id="WP_120032347.1">
    <property type="nucleotide sequence ID" value="NZ_QVMU01000013.1"/>
</dbReference>
<dbReference type="InterPro" id="IPR043128">
    <property type="entry name" value="Rev_trsase/Diguanyl_cyclase"/>
</dbReference>
<feature type="domain" description="GGDEF" evidence="2">
    <location>
        <begin position="368"/>
        <end position="502"/>
    </location>
</feature>
<dbReference type="EMBL" id="QVMU01000013">
    <property type="protein sequence ID" value="RJX70018.1"/>
    <property type="molecule type" value="Genomic_DNA"/>
</dbReference>
<keyword evidence="4" id="KW-1185">Reference proteome</keyword>
<dbReference type="InterPro" id="IPR052155">
    <property type="entry name" value="Biofilm_reg_signaling"/>
</dbReference>
<dbReference type="InterPro" id="IPR029787">
    <property type="entry name" value="Nucleotide_cyclase"/>
</dbReference>
<feature type="transmembrane region" description="Helical" evidence="1">
    <location>
        <begin position="277"/>
        <end position="295"/>
    </location>
</feature>
<reference evidence="3 4" key="1">
    <citation type="submission" date="2018-08" db="EMBL/GenBank/DDBJ databases">
        <title>Vibrio isolated from the Eastern China Marginal Seas.</title>
        <authorList>
            <person name="Li Y."/>
        </authorList>
    </citation>
    <scope>NUCLEOTIDE SEQUENCE [LARGE SCALE GENOMIC DNA]</scope>
    <source>
        <strain evidence="3 4">BEI233</strain>
    </source>
</reference>
<dbReference type="Gene3D" id="3.30.450.20">
    <property type="entry name" value="PAS domain"/>
    <property type="match status" value="2"/>
</dbReference>
<sequence length="515" mass="58599">MTIADHVRKTTLRYTVPFILFILLMNFGYWLAERIKVTKKIANNQVEMVSLHLNTIISDYKNLLYAMSQDSQVFDNQVSLVERSNRLWPYQESFRFALMGISDEFGYSSSTFDSTTFSIGHRDYFKEAITTKKFVISNVLNNAMFEEKIYVMCQPLFNTSGHLTGVIHASIAFSEIQQVLNSAATESVYSVLVDDDFNIIGHPVSDTYIGSNVFDLSEDEFIFNRDEITINSTNIINGYYTFSFTNGFNYLQLEKVEGTHWTLVSKANFNSVIGQNIYFAVLNLLVILVLSLIIYRRVKKSIVTVTGPVDHFLERSKNVLVLESSLINEQFDAMLQASIDGVYCPRSGALNRLYFMRFAEKAQLNQTQMAACIFVDLDNLKTVNDTFGHIAGDEVIVLFANILKETFQHEDDHIGRFGGDEFVVYTHDFNLLEELESKLKRLLKLLRKTIEKNNKRVVFSASIGVAVSTESKTPLATLIHCADIAVYRSKLEGKDRYTIYDPSMEAKHINATGVI</sequence>
<dbReference type="PROSITE" id="PS50887">
    <property type="entry name" value="GGDEF"/>
    <property type="match status" value="1"/>
</dbReference>
<accession>A0A3A6QDM7</accession>
<keyword evidence="1" id="KW-0472">Membrane</keyword>
<dbReference type="AlphaFoldDB" id="A0A3A6QDM7"/>
<dbReference type="PANTHER" id="PTHR44757">
    <property type="entry name" value="DIGUANYLATE CYCLASE DGCP"/>
    <property type="match status" value="1"/>
</dbReference>